<keyword evidence="5" id="KW-0862">Zinc</keyword>
<evidence type="ECO:0000256" key="9">
    <source>
        <dbReference type="ARBA" id="ARBA00038474"/>
    </source>
</evidence>
<dbReference type="FunFam" id="3.30.160.60:FF:000446">
    <property type="entry name" value="Zinc finger protein"/>
    <property type="match status" value="1"/>
</dbReference>
<dbReference type="InterPro" id="IPR013087">
    <property type="entry name" value="Znf_C2H2_type"/>
</dbReference>
<evidence type="ECO:0000256" key="10">
    <source>
        <dbReference type="PROSITE-ProRule" id="PRU00042"/>
    </source>
</evidence>
<dbReference type="FunFam" id="3.30.160.60:FF:000025">
    <property type="entry name" value="Spalt-like transcription factor 1"/>
    <property type="match status" value="1"/>
</dbReference>
<dbReference type="PANTHER" id="PTHR23233">
    <property type="entry name" value="SAL-LIKE PROTEIN"/>
    <property type="match status" value="1"/>
</dbReference>
<feature type="region of interest" description="Disordered" evidence="11">
    <location>
        <begin position="140"/>
        <end position="174"/>
    </location>
</feature>
<feature type="region of interest" description="Disordered" evidence="11">
    <location>
        <begin position="1035"/>
        <end position="1062"/>
    </location>
</feature>
<accession>A0A0N4Z0A1</accession>
<dbReference type="InterPro" id="IPR051565">
    <property type="entry name" value="Sal_C2H2-zinc-finger"/>
</dbReference>
<dbReference type="GO" id="GO:0048699">
    <property type="term" value="P:generation of neurons"/>
    <property type="evidence" value="ECO:0007669"/>
    <property type="project" value="UniProtKB-ARBA"/>
</dbReference>
<keyword evidence="13" id="KW-1185">Reference proteome</keyword>
<name>A0A0N4Z0A1_PARTI</name>
<evidence type="ECO:0000313" key="13">
    <source>
        <dbReference type="Proteomes" id="UP000038045"/>
    </source>
</evidence>
<feature type="region of interest" description="Disordered" evidence="11">
    <location>
        <begin position="245"/>
        <end position="303"/>
    </location>
</feature>
<dbReference type="GO" id="GO:0008270">
    <property type="term" value="F:zinc ion binding"/>
    <property type="evidence" value="ECO:0007669"/>
    <property type="project" value="UniProtKB-KW"/>
</dbReference>
<dbReference type="FunFam" id="3.30.160.60:FF:002381">
    <property type="entry name" value="Putative spalt protein"/>
    <property type="match status" value="1"/>
</dbReference>
<evidence type="ECO:0000256" key="4">
    <source>
        <dbReference type="ARBA" id="ARBA00022771"/>
    </source>
</evidence>
<proteinExistence type="inferred from homology"/>
<feature type="compositionally biased region" description="Low complexity" evidence="11">
    <location>
        <begin position="280"/>
        <end position="303"/>
    </location>
</feature>
<dbReference type="PANTHER" id="PTHR23233:SF84">
    <property type="entry name" value="FI23031P1"/>
    <property type="match status" value="1"/>
</dbReference>
<dbReference type="GO" id="GO:0048513">
    <property type="term" value="P:animal organ development"/>
    <property type="evidence" value="ECO:0007669"/>
    <property type="project" value="UniProtKB-ARBA"/>
</dbReference>
<dbReference type="GO" id="GO:0048646">
    <property type="term" value="P:anatomical structure formation involved in morphogenesis"/>
    <property type="evidence" value="ECO:0007669"/>
    <property type="project" value="UniProtKB-ARBA"/>
</dbReference>
<evidence type="ECO:0000256" key="8">
    <source>
        <dbReference type="ARBA" id="ARBA00023242"/>
    </source>
</evidence>
<dbReference type="AlphaFoldDB" id="A0A0N4Z0A1"/>
<organism evidence="13 14">
    <name type="scientific">Parastrongyloides trichosuri</name>
    <name type="common">Possum-specific nematode worm</name>
    <dbReference type="NCBI Taxonomy" id="131310"/>
    <lineage>
        <taxon>Eukaryota</taxon>
        <taxon>Metazoa</taxon>
        <taxon>Ecdysozoa</taxon>
        <taxon>Nematoda</taxon>
        <taxon>Chromadorea</taxon>
        <taxon>Rhabditida</taxon>
        <taxon>Tylenchina</taxon>
        <taxon>Panagrolaimomorpha</taxon>
        <taxon>Strongyloidoidea</taxon>
        <taxon>Strongyloididae</taxon>
        <taxon>Parastrongyloides</taxon>
    </lineage>
</organism>
<feature type="domain" description="C2H2-type" evidence="12">
    <location>
        <begin position="583"/>
        <end position="610"/>
    </location>
</feature>
<dbReference type="GO" id="GO:0061061">
    <property type="term" value="P:muscle structure development"/>
    <property type="evidence" value="ECO:0007669"/>
    <property type="project" value="UniProtKB-ARBA"/>
</dbReference>
<evidence type="ECO:0000256" key="2">
    <source>
        <dbReference type="ARBA" id="ARBA00022723"/>
    </source>
</evidence>
<feature type="region of interest" description="Disordered" evidence="11">
    <location>
        <begin position="679"/>
        <end position="711"/>
    </location>
</feature>
<dbReference type="GO" id="GO:0000122">
    <property type="term" value="P:negative regulation of transcription by RNA polymerase II"/>
    <property type="evidence" value="ECO:0007669"/>
    <property type="project" value="UniProtKB-ARBA"/>
</dbReference>
<keyword evidence="8" id="KW-0539">Nucleus</keyword>
<dbReference type="GO" id="GO:0000978">
    <property type="term" value="F:RNA polymerase II cis-regulatory region sequence-specific DNA binding"/>
    <property type="evidence" value="ECO:0007669"/>
    <property type="project" value="TreeGrafter"/>
</dbReference>
<dbReference type="PROSITE" id="PS50157">
    <property type="entry name" value="ZINC_FINGER_C2H2_2"/>
    <property type="match status" value="6"/>
</dbReference>
<feature type="compositionally biased region" description="Basic and acidic residues" evidence="11">
    <location>
        <begin position="903"/>
        <end position="916"/>
    </location>
</feature>
<feature type="domain" description="C2H2-type" evidence="12">
    <location>
        <begin position="652"/>
        <end position="679"/>
    </location>
</feature>
<feature type="domain" description="C2H2-type" evidence="12">
    <location>
        <begin position="611"/>
        <end position="638"/>
    </location>
</feature>
<evidence type="ECO:0000256" key="6">
    <source>
        <dbReference type="ARBA" id="ARBA00023015"/>
    </source>
</evidence>
<feature type="region of interest" description="Disordered" evidence="11">
    <location>
        <begin position="1111"/>
        <end position="1139"/>
    </location>
</feature>
<dbReference type="Pfam" id="PF00096">
    <property type="entry name" value="zf-C2H2"/>
    <property type="match status" value="5"/>
</dbReference>
<evidence type="ECO:0000256" key="1">
    <source>
        <dbReference type="ARBA" id="ARBA00004123"/>
    </source>
</evidence>
<feature type="compositionally biased region" description="Low complexity" evidence="11">
    <location>
        <begin position="1111"/>
        <end position="1135"/>
    </location>
</feature>
<keyword evidence="2" id="KW-0479">Metal-binding</keyword>
<dbReference type="GO" id="GO:0005634">
    <property type="term" value="C:nucleus"/>
    <property type="evidence" value="ECO:0007669"/>
    <property type="project" value="UniProtKB-SubCell"/>
</dbReference>
<dbReference type="WBParaSite" id="PTRK_0000013400.2">
    <property type="protein sequence ID" value="PTRK_0000013400.2"/>
    <property type="gene ID" value="PTRK_0000013400"/>
</dbReference>
<evidence type="ECO:0000256" key="5">
    <source>
        <dbReference type="ARBA" id="ARBA00022833"/>
    </source>
</evidence>
<feature type="domain" description="C2H2-type" evidence="12">
    <location>
        <begin position="1152"/>
        <end position="1179"/>
    </location>
</feature>
<keyword evidence="4 10" id="KW-0863">Zinc-finger</keyword>
<evidence type="ECO:0000256" key="3">
    <source>
        <dbReference type="ARBA" id="ARBA00022737"/>
    </source>
</evidence>
<dbReference type="SMART" id="SM00355">
    <property type="entry name" value="ZnF_C2H2"/>
    <property type="match status" value="7"/>
</dbReference>
<feature type="compositionally biased region" description="Polar residues" evidence="11">
    <location>
        <begin position="888"/>
        <end position="898"/>
    </location>
</feature>
<comment type="similarity">
    <text evidence="9">Belongs to the sal C2H2-type zinc-finger protein family.</text>
</comment>
<dbReference type="STRING" id="131310.A0A0N4Z0A1"/>
<reference evidence="14" key="1">
    <citation type="submission" date="2017-02" db="UniProtKB">
        <authorList>
            <consortium name="WormBaseParasite"/>
        </authorList>
    </citation>
    <scope>IDENTIFICATION</scope>
</reference>
<dbReference type="SUPFAM" id="SSF57667">
    <property type="entry name" value="beta-beta-alpha zinc fingers"/>
    <property type="match status" value="2"/>
</dbReference>
<feature type="compositionally biased region" description="Polar residues" evidence="11">
    <location>
        <begin position="693"/>
        <end position="711"/>
    </location>
</feature>
<feature type="compositionally biased region" description="Polar residues" evidence="11">
    <location>
        <begin position="245"/>
        <end position="259"/>
    </location>
</feature>
<feature type="compositionally biased region" description="Basic and acidic residues" evidence="11">
    <location>
        <begin position="270"/>
        <end position="279"/>
    </location>
</feature>
<evidence type="ECO:0000313" key="14">
    <source>
        <dbReference type="WBParaSite" id="PTRK_0000013400.2"/>
    </source>
</evidence>
<protein>
    <submittedName>
        <fullName evidence="14">C2H2-type domain-containing protein</fullName>
    </submittedName>
</protein>
<keyword evidence="3" id="KW-0677">Repeat</keyword>
<dbReference type="Gene3D" id="3.30.160.60">
    <property type="entry name" value="Classic Zinc Finger"/>
    <property type="match status" value="4"/>
</dbReference>
<dbReference type="PROSITE" id="PS00028">
    <property type="entry name" value="ZINC_FINGER_C2H2_1"/>
    <property type="match status" value="6"/>
</dbReference>
<feature type="compositionally biased region" description="Basic and acidic residues" evidence="11">
    <location>
        <begin position="141"/>
        <end position="160"/>
    </location>
</feature>
<evidence type="ECO:0000259" key="12">
    <source>
        <dbReference type="PROSITE" id="PS50157"/>
    </source>
</evidence>
<evidence type="ECO:0000256" key="11">
    <source>
        <dbReference type="SAM" id="MobiDB-lite"/>
    </source>
</evidence>
<dbReference type="InterPro" id="IPR036236">
    <property type="entry name" value="Znf_C2H2_sf"/>
</dbReference>
<keyword evidence="7" id="KW-0804">Transcription</keyword>
<comment type="subcellular location">
    <subcellularLocation>
        <location evidence="1">Nucleus</location>
    </subcellularLocation>
</comment>
<feature type="compositionally biased region" description="Gly residues" evidence="11">
    <location>
        <begin position="1049"/>
        <end position="1058"/>
    </location>
</feature>
<dbReference type="Proteomes" id="UP000038045">
    <property type="component" value="Unplaced"/>
</dbReference>
<dbReference type="GO" id="GO:0009791">
    <property type="term" value="P:post-embryonic development"/>
    <property type="evidence" value="ECO:0007669"/>
    <property type="project" value="UniProtKB-ARBA"/>
</dbReference>
<keyword evidence="6" id="KW-0805">Transcription regulation</keyword>
<dbReference type="GO" id="GO:0001708">
    <property type="term" value="P:cell fate specification"/>
    <property type="evidence" value="ECO:0007669"/>
    <property type="project" value="UniProtKB-ARBA"/>
</dbReference>
<feature type="region of interest" description="Disordered" evidence="11">
    <location>
        <begin position="873"/>
        <end position="916"/>
    </location>
</feature>
<sequence>MTHTLICHNMTQIVIIKIREVNCHQSSTTTAYRLTVVEQQQKKKNRIIKRKEEEDKEVEDILIKNLSDKEYSLEEDNSKNNHHHHLSNHNHHLPIINNIREREGNNCINITNLLKDKEIEIKNNSSDISIGTLILDNNSDLNERTRNNNLDKDNNKDSSMDKILQQGTGNKKASVLEDKSNLNSFNTTITPSIDSMKHTNEEILGIFTQIAQQHTTDPTQWKAMFSTFVNSLNNKISSDSITSHQLINNDRGNDSPSDSCHNDTDFNEEHEERNMEEKMTTTSNHDGNSTTNTTSSTMVNNQTSSFLTPDSSISANCSRRSDLICPIDDCQQISASKGSKYWHFINNHEDDKLITCKNCKESFTEIYQTIHHKCKKDPEECERPNSSPNIGNINDKYIIDSRQSLGSVPLPNSDNFTMEGFDSSDDKEEKDDDIICGNRTAEDFFKNLILNVNTNIVNNNGDDIDDDRKDGNCIKNEGTPFDIHSRLMFQNMINHMPGGNQLLQCMPPTPGSNFFGGRRLDSFPGIGNNMSTSSIGGNTPMGGNNLNISDDDWEAMMEISNTDESEKIRQMVGDKALPVTDPNQCLLCRRVLSCKSALQMHYRTHTGERPFKCKICQRAFTTKGNLKTHMGVHRMKHSYRGINEGPQLGMQHTCPICQKGFITITQLQMHIAQHRDQLTNRNPGIGNGRPSLGSDSPLSRFNNNNNGRQQQAMLGMGSPTIVNDTIPQPFPNFIMPPIGGSNGLPHIPMFPNLLNFPHPLAAMAVAAAAAKNHQESVNGGNNNTITPATNPISIPSFINNESQKEQINQVEKNAMGAKLLDMLLQQQQQQNKDNCNIKKEENIVKENNIIDCKEEENCEPEEKKRKIEVEEVKDDENECTIDDKEISESLSPLSQSENIDTENGNKNEENNKEDYKSSIFSNLVRFGDDNQNEGNSGGEENPLDAIKKMYSQTEAPPPPRQPPTLSKHQCGVCYKHFSSSSALQIHMRTHTGDKPFKCDVCQRAFTTRGNLKVHMGTHAWQQSPSRRGRRIFDFPHDGSSPTLGELPGSRGGGGGGNPLAGNPFLNPQLAAAAAMANLQIPPNLSSTVPIPGTPAFNAAMALFTKNAFSNNSNNNNSSDGGSNTNNASNNNNKTSPQGMMNGIEAMLTYMKNTCTFCSKVCSNGSDLEAHIRTHLQQNGTTGGSNSTQKD</sequence>
<dbReference type="GO" id="GO:0000981">
    <property type="term" value="F:DNA-binding transcription factor activity, RNA polymerase II-specific"/>
    <property type="evidence" value="ECO:0007669"/>
    <property type="project" value="TreeGrafter"/>
</dbReference>
<evidence type="ECO:0000256" key="7">
    <source>
        <dbReference type="ARBA" id="ARBA00023163"/>
    </source>
</evidence>
<feature type="domain" description="C2H2-type" evidence="12">
    <location>
        <begin position="968"/>
        <end position="995"/>
    </location>
</feature>
<feature type="domain" description="C2H2-type" evidence="12">
    <location>
        <begin position="996"/>
        <end position="1023"/>
    </location>
</feature>
<dbReference type="FunFam" id="3.30.160.60:FF:000130">
    <property type="entry name" value="Spalt-like transcription factor 4"/>
    <property type="match status" value="1"/>
</dbReference>